<dbReference type="EMBL" id="FORX01000037">
    <property type="protein sequence ID" value="SFK54872.1"/>
    <property type="molecule type" value="Genomic_DNA"/>
</dbReference>
<name>A0A1I4AEK1_9BACT</name>
<keyword evidence="1" id="KW-0175">Coiled coil</keyword>
<proteinExistence type="predicted"/>
<gene>
    <name evidence="2" type="ORF">SAMN04488082_1373</name>
</gene>
<reference evidence="3" key="1">
    <citation type="submission" date="2016-10" db="EMBL/GenBank/DDBJ databases">
        <authorList>
            <person name="Varghese N."/>
            <person name="Submissions S."/>
        </authorList>
    </citation>
    <scope>NUCLEOTIDE SEQUENCE [LARGE SCALE GENOMIC DNA]</scope>
    <source>
        <strain evidence="3">DSM 5918</strain>
    </source>
</reference>
<organism evidence="2 3">
    <name type="scientific">Desulfomicrobium apsheronum</name>
    <dbReference type="NCBI Taxonomy" id="52560"/>
    <lineage>
        <taxon>Bacteria</taxon>
        <taxon>Pseudomonadati</taxon>
        <taxon>Thermodesulfobacteriota</taxon>
        <taxon>Desulfovibrionia</taxon>
        <taxon>Desulfovibrionales</taxon>
        <taxon>Desulfomicrobiaceae</taxon>
        <taxon>Desulfomicrobium</taxon>
    </lineage>
</organism>
<evidence type="ECO:0000313" key="2">
    <source>
        <dbReference type="EMBL" id="SFK54872.1"/>
    </source>
</evidence>
<feature type="coiled-coil region" evidence="1">
    <location>
        <begin position="2"/>
        <end position="29"/>
    </location>
</feature>
<accession>A0A1I4AEK1</accession>
<dbReference type="STRING" id="52560.SAMN04488082_1373"/>
<evidence type="ECO:0000256" key="1">
    <source>
        <dbReference type="SAM" id="Coils"/>
    </source>
</evidence>
<dbReference type="Proteomes" id="UP000198635">
    <property type="component" value="Unassembled WGS sequence"/>
</dbReference>
<protein>
    <submittedName>
        <fullName evidence="2">Uncharacterized protein</fullName>
    </submittedName>
</protein>
<evidence type="ECO:0000313" key="3">
    <source>
        <dbReference type="Proteomes" id="UP000198635"/>
    </source>
</evidence>
<dbReference type="AlphaFoldDB" id="A0A1I4AEK1"/>
<keyword evidence="3" id="KW-1185">Reference proteome</keyword>
<sequence>MKADTSERLDNLEDEVRVLDSAIDARTRELWTEITKLRAIIEELKAAQTRREK</sequence>
<dbReference type="RefSeq" id="WP_177193282.1">
    <property type="nucleotide sequence ID" value="NZ_FORX01000037.1"/>
</dbReference>